<name>A0A846MRR2_9BACT</name>
<dbReference type="Pfam" id="PF11307">
    <property type="entry name" value="DUF3109"/>
    <property type="match status" value="1"/>
</dbReference>
<comment type="similarity">
    <text evidence="1">Belongs to the Rv0495c family.</text>
</comment>
<dbReference type="Proteomes" id="UP000537126">
    <property type="component" value="Unassembled WGS sequence"/>
</dbReference>
<keyword evidence="3" id="KW-1185">Reference proteome</keyword>
<comment type="caution">
    <text evidence="2">The sequence shown here is derived from an EMBL/GenBank/DDBJ whole genome shotgun (WGS) entry which is preliminary data.</text>
</comment>
<evidence type="ECO:0000313" key="3">
    <source>
        <dbReference type="Proteomes" id="UP000537126"/>
    </source>
</evidence>
<sequence length="197" mass="22527">MIIVGNVYLSDDIAEEYFVCELSACKGACCVEGDAGAPLEEAECETIAQLLPTVRPYLSQEAIEIIEAQGTHTIDQEGELSTPILPTGECVYAFRDERGQLKCAFEQAYHEGKSHFKKPISCHLYPIRITHYDEFDAVNYHRWEICKPACAHGKQLRVPLYRFLKEPLIRKYGRRWYEELCRTIAIQFATTQDNDSI</sequence>
<dbReference type="RefSeq" id="WP_166919363.1">
    <property type="nucleotide sequence ID" value="NZ_JAASRN010000002.1"/>
</dbReference>
<evidence type="ECO:0008006" key="4">
    <source>
        <dbReference type="Google" id="ProtNLM"/>
    </source>
</evidence>
<organism evidence="2 3">
    <name type="scientific">Thermonema lapsum</name>
    <dbReference type="NCBI Taxonomy" id="28195"/>
    <lineage>
        <taxon>Bacteria</taxon>
        <taxon>Pseudomonadati</taxon>
        <taxon>Bacteroidota</taxon>
        <taxon>Cytophagia</taxon>
        <taxon>Cytophagales</taxon>
        <taxon>Thermonemataceae</taxon>
        <taxon>Thermonema</taxon>
    </lineage>
</organism>
<dbReference type="AlphaFoldDB" id="A0A846MRR2"/>
<dbReference type="EMBL" id="JAASRN010000002">
    <property type="protein sequence ID" value="NIK74052.1"/>
    <property type="molecule type" value="Genomic_DNA"/>
</dbReference>
<evidence type="ECO:0000256" key="1">
    <source>
        <dbReference type="ARBA" id="ARBA00093770"/>
    </source>
</evidence>
<accession>A0A846MRR2</accession>
<evidence type="ECO:0000313" key="2">
    <source>
        <dbReference type="EMBL" id="NIK74052.1"/>
    </source>
</evidence>
<protein>
    <recommendedName>
        <fullName evidence="4">DUF3109 domain-containing protein</fullName>
    </recommendedName>
</protein>
<reference evidence="2 3" key="1">
    <citation type="submission" date="2020-03" db="EMBL/GenBank/DDBJ databases">
        <title>Genomic Encyclopedia of Type Strains, Phase IV (KMG-IV): sequencing the most valuable type-strain genomes for metagenomic binning, comparative biology and taxonomic classification.</title>
        <authorList>
            <person name="Goeker M."/>
        </authorList>
    </citation>
    <scope>NUCLEOTIDE SEQUENCE [LARGE SCALE GENOMIC DNA]</scope>
    <source>
        <strain evidence="2 3">DSM 5718</strain>
    </source>
</reference>
<gene>
    <name evidence="2" type="ORF">FHS56_001565</name>
</gene>
<dbReference type="InterPro" id="IPR021458">
    <property type="entry name" value="Rv0495c"/>
</dbReference>
<proteinExistence type="inferred from homology"/>